<keyword evidence="2" id="KW-1185">Reference proteome</keyword>
<reference evidence="1 2" key="1">
    <citation type="submission" date="2019-06" db="EMBL/GenBank/DDBJ databases">
        <title>Flavobacterium sp. MaA-Y11 from geoumgang.</title>
        <authorList>
            <person name="Jeong S."/>
        </authorList>
    </citation>
    <scope>NUCLEOTIDE SEQUENCE [LARGE SCALE GENOMIC DNA]</scope>
    <source>
        <strain evidence="1 2">MaA-Y11</strain>
    </source>
</reference>
<comment type="caution">
    <text evidence="1">The sequence shown here is derived from an EMBL/GenBank/DDBJ whole genome shotgun (WGS) entry which is preliminary data.</text>
</comment>
<sequence length="108" mass="12702">MKNLMKIKVKGFIDMTSSKGLQINMNEIIGFAKKESTEDRIIKRINKNFIIRYKHFDHPQTFLIGAGQYHKLVGTETANKHFKTVLDMKTDKRTFKIRKSLIIDFLQK</sequence>
<evidence type="ECO:0000313" key="2">
    <source>
        <dbReference type="Proteomes" id="UP000319175"/>
    </source>
</evidence>
<evidence type="ECO:0000313" key="1">
    <source>
        <dbReference type="EMBL" id="TPD70511.1"/>
    </source>
</evidence>
<dbReference type="Proteomes" id="UP000319175">
    <property type="component" value="Unassembled WGS sequence"/>
</dbReference>
<name>A0A501QEB3_9FLAO</name>
<organism evidence="1 2">
    <name type="scientific">Flavobacterium microcysteis</name>
    <dbReference type="NCBI Taxonomy" id="2596891"/>
    <lineage>
        <taxon>Bacteria</taxon>
        <taxon>Pseudomonadati</taxon>
        <taxon>Bacteroidota</taxon>
        <taxon>Flavobacteriia</taxon>
        <taxon>Flavobacteriales</taxon>
        <taxon>Flavobacteriaceae</taxon>
        <taxon>Flavobacterium</taxon>
    </lineage>
</organism>
<accession>A0A501QEB3</accession>
<dbReference type="OrthoDB" id="1374565at2"/>
<proteinExistence type="predicted"/>
<gene>
    <name evidence="1" type="ORF">FJA49_06125</name>
</gene>
<dbReference type="EMBL" id="VFJE01000052">
    <property type="protein sequence ID" value="TPD70511.1"/>
    <property type="molecule type" value="Genomic_DNA"/>
</dbReference>
<dbReference type="RefSeq" id="WP_139999918.1">
    <property type="nucleotide sequence ID" value="NZ_VFJE01000052.1"/>
</dbReference>
<dbReference type="AlphaFoldDB" id="A0A501QEB3"/>
<protein>
    <submittedName>
        <fullName evidence="1">Uncharacterized protein</fullName>
    </submittedName>
</protein>